<keyword evidence="3" id="KW-0833">Ubl conjugation pathway</keyword>
<keyword evidence="3" id="KW-0788">Thiol protease</keyword>
<evidence type="ECO:0000256" key="3">
    <source>
        <dbReference type="RuleBase" id="RU367104"/>
    </source>
</evidence>
<dbReference type="PANTHER" id="PTHR13312:SF0">
    <property type="entry name" value="UBIQUITIN THIOESTERASE OTU1"/>
    <property type="match status" value="1"/>
</dbReference>
<keyword evidence="3" id="KW-0645">Protease</keyword>
<dbReference type="GO" id="GO:0004843">
    <property type="term" value="F:cysteine-type deubiquitinase activity"/>
    <property type="evidence" value="ECO:0007669"/>
    <property type="project" value="UniProtKB-UniRule"/>
</dbReference>
<proteinExistence type="predicted"/>
<keyword evidence="3" id="KW-0963">Cytoplasm</keyword>
<feature type="domain" description="OTU" evidence="5">
    <location>
        <begin position="165"/>
        <end position="291"/>
    </location>
</feature>
<dbReference type="Pfam" id="PF02338">
    <property type="entry name" value="OTU"/>
    <property type="match status" value="1"/>
</dbReference>
<gene>
    <name evidence="6" type="ORF">OKA104_LOCUS10692</name>
</gene>
<dbReference type="GO" id="GO:0036503">
    <property type="term" value="P:ERAD pathway"/>
    <property type="evidence" value="ECO:0007669"/>
    <property type="project" value="TreeGrafter"/>
</dbReference>
<evidence type="ECO:0000256" key="2">
    <source>
        <dbReference type="ARBA" id="ARBA00022801"/>
    </source>
</evidence>
<evidence type="ECO:0000256" key="1">
    <source>
        <dbReference type="ARBA" id="ARBA00000707"/>
    </source>
</evidence>
<dbReference type="PANTHER" id="PTHR13312">
    <property type="entry name" value="HIV-INDUCED PROTEIN-7-LIKE PROTEASE"/>
    <property type="match status" value="1"/>
</dbReference>
<dbReference type="InterPro" id="IPR003323">
    <property type="entry name" value="OTU_dom"/>
</dbReference>
<accession>A0A818SU17</accession>
<dbReference type="GO" id="GO:0016579">
    <property type="term" value="P:protein deubiquitination"/>
    <property type="evidence" value="ECO:0007669"/>
    <property type="project" value="TreeGrafter"/>
</dbReference>
<feature type="compositionally biased region" description="Polar residues" evidence="4">
    <location>
        <begin position="349"/>
        <end position="360"/>
    </location>
</feature>
<sequence>MAGPLLRIRVCIKPNKFHRMQIAARYRIIDLFKQIAHDLHLTVDQLIHISIYRNGPNGCSLLYPMDNNFNSAHYDVSVTLDKYGLSSNEELYIDLTELILCQEQDNDDISTNNNHTTSSLDNSDCFHSTASSLHNSNELLPPSSSLIPAKTTNNLSTNKSLIGQLIRFSVPADNSCLFSSIYFVLHSGKLDLASNKYLRNLVATKIESDHVTYSEAMLGRTNSEYSKWIRRDDSWGGGIELAILTQEYEIEICVINTECGGRIDYFGEDRHFPYRVFLLYNNLHYDPVRHISFGIMVRVYLVTYDVVQQKELIQTKFHRNDEAILTLAKDLVDQFNSSTSDDTHHSTSYKKNSSGTSSESHLMHVKI</sequence>
<comment type="catalytic activity">
    <reaction evidence="1 3">
        <text>Thiol-dependent hydrolysis of ester, thioester, amide, peptide and isopeptide bonds formed by the C-terminal Gly of ubiquitin (a 76-residue protein attached to proteins as an intracellular targeting signal).</text>
        <dbReference type="EC" id="3.4.19.12"/>
    </reaction>
</comment>
<dbReference type="Gene3D" id="3.90.70.80">
    <property type="match status" value="1"/>
</dbReference>
<dbReference type="GO" id="GO:0005829">
    <property type="term" value="C:cytosol"/>
    <property type="evidence" value="ECO:0007669"/>
    <property type="project" value="TreeGrafter"/>
</dbReference>
<dbReference type="AlphaFoldDB" id="A0A818SU17"/>
<comment type="function">
    <text evidence="3">Hydrolase that can remove conjugated ubiquitin from proteins and may therefore play an important regulatory role at the level of protein turnover by preventing degradation.</text>
</comment>
<dbReference type="InterPro" id="IPR038765">
    <property type="entry name" value="Papain-like_cys_pep_sf"/>
</dbReference>
<evidence type="ECO:0000313" key="6">
    <source>
        <dbReference type="EMBL" id="CAF3674712.1"/>
    </source>
</evidence>
<dbReference type="SUPFAM" id="SSF54001">
    <property type="entry name" value="Cysteine proteinases"/>
    <property type="match status" value="1"/>
</dbReference>
<dbReference type="CDD" id="cd22745">
    <property type="entry name" value="OTU_OTU1"/>
    <property type="match status" value="1"/>
</dbReference>
<evidence type="ECO:0000256" key="4">
    <source>
        <dbReference type="SAM" id="MobiDB-lite"/>
    </source>
</evidence>
<comment type="caution">
    <text evidence="6">The sequence shown here is derived from an EMBL/GenBank/DDBJ whole genome shotgun (WGS) entry which is preliminary data.</text>
</comment>
<dbReference type="GO" id="GO:0030968">
    <property type="term" value="P:endoplasmic reticulum unfolded protein response"/>
    <property type="evidence" value="ECO:0007669"/>
    <property type="project" value="TreeGrafter"/>
</dbReference>
<dbReference type="EMBL" id="CAJOAY010000480">
    <property type="protein sequence ID" value="CAF3674712.1"/>
    <property type="molecule type" value="Genomic_DNA"/>
</dbReference>
<reference evidence="6" key="1">
    <citation type="submission" date="2021-02" db="EMBL/GenBank/DDBJ databases">
        <authorList>
            <person name="Nowell W R."/>
        </authorList>
    </citation>
    <scope>NUCLEOTIDE SEQUENCE</scope>
</reference>
<feature type="region of interest" description="Disordered" evidence="4">
    <location>
        <begin position="337"/>
        <end position="367"/>
    </location>
</feature>
<protein>
    <recommendedName>
        <fullName evidence="3">Ubiquitin thioesterase OTU</fullName>
        <ecNumber evidence="3">3.4.19.12</ecNumber>
    </recommendedName>
</protein>
<name>A0A818SU17_9BILA</name>
<dbReference type="PROSITE" id="PS50802">
    <property type="entry name" value="OTU"/>
    <property type="match status" value="1"/>
</dbReference>
<dbReference type="Proteomes" id="UP000663881">
    <property type="component" value="Unassembled WGS sequence"/>
</dbReference>
<evidence type="ECO:0000259" key="5">
    <source>
        <dbReference type="PROSITE" id="PS50802"/>
    </source>
</evidence>
<organism evidence="6 7">
    <name type="scientific">Adineta steineri</name>
    <dbReference type="NCBI Taxonomy" id="433720"/>
    <lineage>
        <taxon>Eukaryota</taxon>
        <taxon>Metazoa</taxon>
        <taxon>Spiralia</taxon>
        <taxon>Gnathifera</taxon>
        <taxon>Rotifera</taxon>
        <taxon>Eurotatoria</taxon>
        <taxon>Bdelloidea</taxon>
        <taxon>Adinetida</taxon>
        <taxon>Adinetidae</taxon>
        <taxon>Adineta</taxon>
    </lineage>
</organism>
<evidence type="ECO:0000313" key="7">
    <source>
        <dbReference type="Proteomes" id="UP000663881"/>
    </source>
</evidence>
<dbReference type="EC" id="3.4.19.12" evidence="3"/>
<keyword evidence="2 3" id="KW-0378">Hydrolase</keyword>
<comment type="subcellular location">
    <subcellularLocation>
        <location evidence="3">Cytoplasm</location>
    </subcellularLocation>
</comment>
<dbReference type="GO" id="GO:0005634">
    <property type="term" value="C:nucleus"/>
    <property type="evidence" value="ECO:0007669"/>
    <property type="project" value="TreeGrafter"/>
</dbReference>